<keyword evidence="2" id="KW-1185">Reference proteome</keyword>
<sequence length="126" mass="14587">ANNTTITEDTDSKIMPSKQMQMPSAESIYIDMPNLYNCINTSNGHKQYYDIKEFDNINEEFLEFNKSNKTEEKDVIPAKKEKFPDFYISKIDTATAKSTSGTLIASDKQYIESHYNVDDLCQWNVY</sequence>
<dbReference type="AlphaFoldDB" id="A0A182ERT1"/>
<dbReference type="WBParaSite" id="nOo.2.0.1.t10849-RA">
    <property type="protein sequence ID" value="nOo.2.0.1.t10849-RA"/>
    <property type="gene ID" value="nOo.2.0.1.g10849"/>
</dbReference>
<dbReference type="EMBL" id="UYRW01006724">
    <property type="protein sequence ID" value="VDM94576.1"/>
    <property type="molecule type" value="Genomic_DNA"/>
</dbReference>
<reference evidence="1 2" key="2">
    <citation type="submission" date="2018-08" db="EMBL/GenBank/DDBJ databases">
        <authorList>
            <person name="Laetsch R D."/>
            <person name="Stevens L."/>
            <person name="Kumar S."/>
            <person name="Blaxter L. M."/>
        </authorList>
    </citation>
    <scope>NUCLEOTIDE SEQUENCE [LARGE SCALE GENOMIC DNA]</scope>
</reference>
<name>A0A182ERT1_ONCOC</name>
<organism evidence="3">
    <name type="scientific">Onchocerca ochengi</name>
    <name type="common">Filarial nematode worm</name>
    <dbReference type="NCBI Taxonomy" id="42157"/>
    <lineage>
        <taxon>Eukaryota</taxon>
        <taxon>Metazoa</taxon>
        <taxon>Ecdysozoa</taxon>
        <taxon>Nematoda</taxon>
        <taxon>Chromadorea</taxon>
        <taxon>Rhabditida</taxon>
        <taxon>Spirurina</taxon>
        <taxon>Spiruromorpha</taxon>
        <taxon>Filarioidea</taxon>
        <taxon>Onchocercidae</taxon>
        <taxon>Onchocerca</taxon>
    </lineage>
</organism>
<reference evidence="3" key="1">
    <citation type="submission" date="2016-06" db="UniProtKB">
        <authorList>
            <consortium name="WormBaseParasite"/>
        </authorList>
    </citation>
    <scope>IDENTIFICATION</scope>
</reference>
<evidence type="ECO:0000313" key="1">
    <source>
        <dbReference type="EMBL" id="VDM94576.1"/>
    </source>
</evidence>
<gene>
    <name evidence="1" type="ORF">NOO_LOCUS10849</name>
</gene>
<dbReference type="OrthoDB" id="5874970at2759"/>
<evidence type="ECO:0000313" key="3">
    <source>
        <dbReference type="WBParaSite" id="nOo.2.0.1.t10849-RA"/>
    </source>
</evidence>
<proteinExistence type="predicted"/>
<dbReference type="Proteomes" id="UP000271087">
    <property type="component" value="Unassembled WGS sequence"/>
</dbReference>
<accession>A0A182ERT1</accession>
<protein>
    <submittedName>
        <fullName evidence="3">EEV126</fullName>
    </submittedName>
</protein>
<evidence type="ECO:0000313" key="2">
    <source>
        <dbReference type="Proteomes" id="UP000271087"/>
    </source>
</evidence>